<dbReference type="PANTHER" id="PTHR43394">
    <property type="entry name" value="ATP-DEPENDENT PERMEASE MDL1, MITOCHONDRIAL"/>
    <property type="match status" value="1"/>
</dbReference>
<feature type="domain" description="ABC transmembrane type-1" evidence="14">
    <location>
        <begin position="50"/>
        <end position="336"/>
    </location>
</feature>
<feature type="compositionally biased region" description="Polar residues" evidence="11">
    <location>
        <begin position="431"/>
        <end position="441"/>
    </location>
</feature>
<gene>
    <name evidence="15" type="ORF">SAMN02745977_00526</name>
</gene>
<dbReference type="Pfam" id="PF00664">
    <property type="entry name" value="ABC_membrane"/>
    <property type="match status" value="1"/>
</dbReference>
<dbReference type="PROSITE" id="PS50929">
    <property type="entry name" value="ABC_TM1F"/>
    <property type="match status" value="1"/>
</dbReference>
<evidence type="ECO:0000256" key="12">
    <source>
        <dbReference type="SAM" id="Phobius"/>
    </source>
</evidence>
<dbReference type="PANTHER" id="PTHR43394:SF1">
    <property type="entry name" value="ATP-BINDING CASSETTE SUB-FAMILY B MEMBER 10, MITOCHONDRIAL"/>
    <property type="match status" value="1"/>
</dbReference>
<keyword evidence="6" id="KW-0067">ATP-binding</keyword>
<evidence type="ECO:0000256" key="4">
    <source>
        <dbReference type="ARBA" id="ARBA00022692"/>
    </source>
</evidence>
<dbReference type="Gene3D" id="3.40.50.300">
    <property type="entry name" value="P-loop containing nucleotide triphosphate hydrolases"/>
    <property type="match status" value="1"/>
</dbReference>
<dbReference type="InterPro" id="IPR036640">
    <property type="entry name" value="ABC1_TM_sf"/>
</dbReference>
<keyword evidence="7" id="KW-1278">Translocase</keyword>
<dbReference type="FunFam" id="3.40.50.300:FF:000221">
    <property type="entry name" value="Multidrug ABC transporter ATP-binding protein"/>
    <property type="match status" value="1"/>
</dbReference>
<dbReference type="PROSITE" id="PS50893">
    <property type="entry name" value="ABC_TRANSPORTER_2"/>
    <property type="match status" value="1"/>
</dbReference>
<dbReference type="Gene3D" id="1.20.1560.10">
    <property type="entry name" value="ABC transporter type 1, transmembrane domain"/>
    <property type="match status" value="1"/>
</dbReference>
<evidence type="ECO:0000256" key="9">
    <source>
        <dbReference type="ARBA" id="ARBA00023055"/>
    </source>
</evidence>
<protein>
    <submittedName>
        <fullName evidence="15">ABC transporter transmembrane region</fullName>
    </submittedName>
</protein>
<feature type="region of interest" description="Disordered" evidence="11">
    <location>
        <begin position="1"/>
        <end position="26"/>
    </location>
</feature>
<evidence type="ECO:0000256" key="3">
    <source>
        <dbReference type="ARBA" id="ARBA00022475"/>
    </source>
</evidence>
<dbReference type="CDD" id="cd18552">
    <property type="entry name" value="ABC_6TM_MsbA_like"/>
    <property type="match status" value="1"/>
</dbReference>
<keyword evidence="4 12" id="KW-0812">Transmembrane</keyword>
<dbReference type="AlphaFoldDB" id="A0A1H8E173"/>
<feature type="domain" description="ABC transporter" evidence="13">
    <location>
        <begin position="431"/>
        <end position="671"/>
    </location>
</feature>
<keyword evidence="16" id="KW-1185">Reference proteome</keyword>
<keyword evidence="5" id="KW-0547">Nucleotide-binding</keyword>
<dbReference type="Proteomes" id="UP000199531">
    <property type="component" value="Unassembled WGS sequence"/>
</dbReference>
<dbReference type="GO" id="GO:0006869">
    <property type="term" value="P:lipid transport"/>
    <property type="evidence" value="ECO:0007669"/>
    <property type="project" value="UniProtKB-KW"/>
</dbReference>
<accession>A0A1H8E173</accession>
<evidence type="ECO:0000256" key="10">
    <source>
        <dbReference type="ARBA" id="ARBA00023136"/>
    </source>
</evidence>
<dbReference type="GO" id="GO:0005886">
    <property type="term" value="C:plasma membrane"/>
    <property type="evidence" value="ECO:0007669"/>
    <property type="project" value="UniProtKB-SubCell"/>
</dbReference>
<dbReference type="OrthoDB" id="8554730at2"/>
<evidence type="ECO:0000256" key="8">
    <source>
        <dbReference type="ARBA" id="ARBA00022989"/>
    </source>
</evidence>
<feature type="transmembrane region" description="Helical" evidence="12">
    <location>
        <begin position="48"/>
        <end position="70"/>
    </location>
</feature>
<feature type="transmembrane region" description="Helical" evidence="12">
    <location>
        <begin position="305"/>
        <end position="324"/>
    </location>
</feature>
<dbReference type="InterPro" id="IPR011527">
    <property type="entry name" value="ABC1_TM_dom"/>
</dbReference>
<dbReference type="Pfam" id="PF00005">
    <property type="entry name" value="ABC_tran"/>
    <property type="match status" value="1"/>
</dbReference>
<dbReference type="GO" id="GO:0015421">
    <property type="term" value="F:ABC-type oligopeptide transporter activity"/>
    <property type="evidence" value="ECO:0007669"/>
    <property type="project" value="TreeGrafter"/>
</dbReference>
<evidence type="ECO:0000313" key="15">
    <source>
        <dbReference type="EMBL" id="SEN13329.1"/>
    </source>
</evidence>
<dbReference type="InterPro" id="IPR003439">
    <property type="entry name" value="ABC_transporter-like_ATP-bd"/>
</dbReference>
<evidence type="ECO:0000256" key="1">
    <source>
        <dbReference type="ARBA" id="ARBA00004651"/>
    </source>
</evidence>
<comment type="subcellular location">
    <subcellularLocation>
        <location evidence="1">Cell membrane</location>
        <topology evidence="1">Multi-pass membrane protein</topology>
    </subcellularLocation>
</comment>
<evidence type="ECO:0000256" key="2">
    <source>
        <dbReference type="ARBA" id="ARBA00022448"/>
    </source>
</evidence>
<keyword evidence="9" id="KW-0445">Lipid transport</keyword>
<proteinExistence type="predicted"/>
<dbReference type="RefSeq" id="WP_091813473.1">
    <property type="nucleotide sequence ID" value="NZ_FOCW01000001.1"/>
</dbReference>
<keyword evidence="2" id="KW-0813">Transport</keyword>
<dbReference type="InterPro" id="IPR017871">
    <property type="entry name" value="ABC_transporter-like_CS"/>
</dbReference>
<sequence length="677" mass="71760">MNRSPAGPAADAQPSDAAPPPATADVPSQSLAARLRRIAGYFGTDRKWWVFAVLATLTGSLTEAGIPALLKPLLDRGFTQGSLQLWAVPAAVLTLFVVRGVAGFAAQYALSRIANDGMVKLRQDMFARLLNAELGLFSRQSASSLSNTVVFEVQSGATMLVQALLGLSRDTFTLIALVGYLLYLNWQLTMVIVVLVPGMSWVMRKLSRRLYGLTKQGQQATDELAYVVEENVLAHRMVRLHGAQEQQNERFGFLSRRLRQLALKSTVAASAMTPLTQSVAAVALSAVLTIALWQAQAASDAERAVTVGGFVAFVAAMMMLVAPIRRLADVANPITRGVAALERGLAMVETVPPEPQGQTSTAVPAQARGEIRFDAVQVRYVPQASARPGESPVANGAASADAGESTAKPTQGDPEPGVSAPSGPDEAGSETPLQDTSTSPEAGTLPHEEDTPALQGVSLSIAPGEVVAFVGPSGSGKTTLVNLLPRFVLPTSGSVLLDGIPLDQWPLMALRSQIAMVTQDVVMLNQSVAANVALGQDIDRDRVQSALEAANLAAHIARLPQGMDTVVGHNATQLSGGQRQRLAIARAIYKDAPILILDEATSALDNESERLVQEALQTLMQGRTTLIVAHRLSTIEHADRVVVMEAGRIVEQGSHVELLQSGGVYARLQHRGALADR</sequence>
<dbReference type="GO" id="GO:0016887">
    <property type="term" value="F:ATP hydrolysis activity"/>
    <property type="evidence" value="ECO:0007669"/>
    <property type="project" value="InterPro"/>
</dbReference>
<dbReference type="SMART" id="SM00382">
    <property type="entry name" value="AAA"/>
    <property type="match status" value="1"/>
</dbReference>
<dbReference type="EMBL" id="FOCW01000001">
    <property type="protein sequence ID" value="SEN13329.1"/>
    <property type="molecule type" value="Genomic_DNA"/>
</dbReference>
<feature type="region of interest" description="Disordered" evidence="11">
    <location>
        <begin position="384"/>
        <end position="450"/>
    </location>
</feature>
<dbReference type="InterPro" id="IPR027417">
    <property type="entry name" value="P-loop_NTPase"/>
</dbReference>
<dbReference type="InterPro" id="IPR039421">
    <property type="entry name" value="Type_1_exporter"/>
</dbReference>
<dbReference type="PROSITE" id="PS00211">
    <property type="entry name" value="ABC_TRANSPORTER_1"/>
    <property type="match status" value="1"/>
</dbReference>
<feature type="transmembrane region" description="Helical" evidence="12">
    <location>
        <begin position="180"/>
        <end position="202"/>
    </location>
</feature>
<reference evidence="15 16" key="1">
    <citation type="submission" date="2016-10" db="EMBL/GenBank/DDBJ databases">
        <authorList>
            <person name="de Groot N.N."/>
        </authorList>
    </citation>
    <scope>NUCLEOTIDE SEQUENCE [LARGE SCALE GENOMIC DNA]</scope>
    <source>
        <strain evidence="15 16">DSM 15123</strain>
    </source>
</reference>
<dbReference type="SUPFAM" id="SSF90123">
    <property type="entry name" value="ABC transporter transmembrane region"/>
    <property type="match status" value="1"/>
</dbReference>
<evidence type="ECO:0000256" key="11">
    <source>
        <dbReference type="SAM" id="MobiDB-lite"/>
    </source>
</evidence>
<feature type="transmembrane region" description="Helical" evidence="12">
    <location>
        <begin position="266"/>
        <end position="293"/>
    </location>
</feature>
<evidence type="ECO:0000256" key="5">
    <source>
        <dbReference type="ARBA" id="ARBA00022741"/>
    </source>
</evidence>
<keyword evidence="8 12" id="KW-1133">Transmembrane helix</keyword>
<dbReference type="InterPro" id="IPR003593">
    <property type="entry name" value="AAA+_ATPase"/>
</dbReference>
<name>A0A1H8E173_9BURK</name>
<dbReference type="STRING" id="1121117.SAMN02745977_00526"/>
<feature type="transmembrane region" description="Helical" evidence="12">
    <location>
        <begin position="90"/>
        <end position="110"/>
    </location>
</feature>
<keyword evidence="10 12" id="KW-0472">Membrane</keyword>
<feature type="compositionally biased region" description="Low complexity" evidence="11">
    <location>
        <begin position="1"/>
        <end position="16"/>
    </location>
</feature>
<dbReference type="SUPFAM" id="SSF52540">
    <property type="entry name" value="P-loop containing nucleoside triphosphate hydrolases"/>
    <property type="match status" value="1"/>
</dbReference>
<evidence type="ECO:0000259" key="13">
    <source>
        <dbReference type="PROSITE" id="PS50893"/>
    </source>
</evidence>
<dbReference type="GO" id="GO:0005524">
    <property type="term" value="F:ATP binding"/>
    <property type="evidence" value="ECO:0007669"/>
    <property type="project" value="UniProtKB-KW"/>
</dbReference>
<evidence type="ECO:0000256" key="6">
    <source>
        <dbReference type="ARBA" id="ARBA00022840"/>
    </source>
</evidence>
<evidence type="ECO:0000313" key="16">
    <source>
        <dbReference type="Proteomes" id="UP000199531"/>
    </source>
</evidence>
<evidence type="ECO:0000259" key="14">
    <source>
        <dbReference type="PROSITE" id="PS50929"/>
    </source>
</evidence>
<evidence type="ECO:0000256" key="7">
    <source>
        <dbReference type="ARBA" id="ARBA00022967"/>
    </source>
</evidence>
<keyword evidence="3" id="KW-1003">Cell membrane</keyword>
<organism evidence="15 16">
    <name type="scientific">Brachymonas denitrificans DSM 15123</name>
    <dbReference type="NCBI Taxonomy" id="1121117"/>
    <lineage>
        <taxon>Bacteria</taxon>
        <taxon>Pseudomonadati</taxon>
        <taxon>Pseudomonadota</taxon>
        <taxon>Betaproteobacteria</taxon>
        <taxon>Burkholderiales</taxon>
        <taxon>Comamonadaceae</taxon>
        <taxon>Brachymonas</taxon>
    </lineage>
</organism>